<evidence type="ECO:0000256" key="9">
    <source>
        <dbReference type="SAM" id="MobiDB-lite"/>
    </source>
</evidence>
<keyword evidence="7 8" id="KW-0539">Nucleus</keyword>
<evidence type="ECO:0000256" key="5">
    <source>
        <dbReference type="ARBA" id="ARBA00023125"/>
    </source>
</evidence>
<evidence type="ECO:0000256" key="8">
    <source>
        <dbReference type="PROSITE-ProRule" id="PRU00071"/>
    </source>
</evidence>
<evidence type="ECO:0000256" key="3">
    <source>
        <dbReference type="ARBA" id="ARBA00022833"/>
    </source>
</evidence>
<dbReference type="GO" id="GO:0003700">
    <property type="term" value="F:DNA-binding transcription factor activity"/>
    <property type="evidence" value="ECO:0007669"/>
    <property type="project" value="InterPro"/>
</dbReference>
<dbReference type="Pfam" id="PF02701">
    <property type="entry name" value="Zn_ribbon_Dof"/>
    <property type="match status" value="1"/>
</dbReference>
<dbReference type="InterPro" id="IPR003851">
    <property type="entry name" value="Znf_Dof"/>
</dbReference>
<dbReference type="GO" id="GO:0008270">
    <property type="term" value="F:zinc ion binding"/>
    <property type="evidence" value="ECO:0007669"/>
    <property type="project" value="UniProtKB-KW"/>
</dbReference>
<dbReference type="InterPro" id="IPR045174">
    <property type="entry name" value="Dof"/>
</dbReference>
<keyword evidence="2 8" id="KW-0863">Zinc-finger</keyword>
<evidence type="ECO:0000313" key="12">
    <source>
        <dbReference type="Proteomes" id="UP001327560"/>
    </source>
</evidence>
<evidence type="ECO:0000313" key="11">
    <source>
        <dbReference type="EMBL" id="WOK97586.1"/>
    </source>
</evidence>
<protein>
    <submittedName>
        <fullName evidence="11">Cyclic dof factor 1-like</fullName>
    </submittedName>
</protein>
<keyword evidence="3" id="KW-0862">Zinc</keyword>
<keyword evidence="12" id="KW-1185">Reference proteome</keyword>
<dbReference type="EMBL" id="CP136891">
    <property type="protein sequence ID" value="WOK97586.1"/>
    <property type="molecule type" value="Genomic_DNA"/>
</dbReference>
<dbReference type="Proteomes" id="UP001327560">
    <property type="component" value="Chromosome 2"/>
</dbReference>
<dbReference type="PANTHER" id="PTHR31089:SF75">
    <property type="entry name" value="CYCLIC DOF FACTOR 2"/>
    <property type="match status" value="1"/>
</dbReference>
<name>A0AAQ3K011_9LILI</name>
<feature type="compositionally biased region" description="Basic and acidic residues" evidence="9">
    <location>
        <begin position="27"/>
        <end position="36"/>
    </location>
</feature>
<evidence type="ECO:0000259" key="10">
    <source>
        <dbReference type="PROSITE" id="PS50884"/>
    </source>
</evidence>
<comment type="subcellular location">
    <subcellularLocation>
        <location evidence="8">Nucleus</location>
    </subcellularLocation>
</comment>
<feature type="compositionally biased region" description="Polar residues" evidence="9">
    <location>
        <begin position="53"/>
        <end position="65"/>
    </location>
</feature>
<evidence type="ECO:0000256" key="7">
    <source>
        <dbReference type="ARBA" id="ARBA00023242"/>
    </source>
</evidence>
<dbReference type="AlphaFoldDB" id="A0AAQ3K011"/>
<sequence length="353" mass="38126">MSENGETAIKLFGKTIPLHPGDGGGEAGKDSGKEETSANSHDQYLGDRKHESSSSTSEIQKPTSPDQEHASAKNSVKKPEKILSCPRCKSPDTKFCYYNNYNVNQPRHFCKNCQRYWTAGGSMRNVPVGAGRRKSMSSSHYRHIAVSESSLLALRSSAAQEQAGFPSLKPTGGGTVLNFEKMNSFNKNNHNGDENSNGFPSQPTWALAPLYASSFPIPFYPATAYWGCSVPPGAWSLPWLSPLASSSPNPGAASCSPALRKHSRDDDDEKEMNQEARILVNPKTMRIEDPEEAAKNSIWAIVGIKGGAVAGGGLLKAFQPKGDCTKSHVLEAPFLLHSNPAALSRSLNFQESS</sequence>
<dbReference type="PANTHER" id="PTHR31089">
    <property type="entry name" value="CYCLIC DOF FACTOR 2"/>
    <property type="match status" value="1"/>
</dbReference>
<evidence type="ECO:0000256" key="1">
    <source>
        <dbReference type="ARBA" id="ARBA00022723"/>
    </source>
</evidence>
<dbReference type="PROSITE" id="PS50884">
    <property type="entry name" value="ZF_DOF_2"/>
    <property type="match status" value="1"/>
</dbReference>
<evidence type="ECO:0000256" key="6">
    <source>
        <dbReference type="ARBA" id="ARBA00023163"/>
    </source>
</evidence>
<keyword evidence="4" id="KW-0805">Transcription regulation</keyword>
<dbReference type="PROSITE" id="PS01361">
    <property type="entry name" value="ZF_DOF_1"/>
    <property type="match status" value="1"/>
</dbReference>
<evidence type="ECO:0000256" key="4">
    <source>
        <dbReference type="ARBA" id="ARBA00023015"/>
    </source>
</evidence>
<reference evidence="11 12" key="1">
    <citation type="submission" date="2023-10" db="EMBL/GenBank/DDBJ databases">
        <title>Chromosome-scale genome assembly provides insights into flower coloration mechanisms of Canna indica.</title>
        <authorList>
            <person name="Li C."/>
        </authorList>
    </citation>
    <scope>NUCLEOTIDE SEQUENCE [LARGE SCALE GENOMIC DNA]</scope>
    <source>
        <tissue evidence="11">Flower</tissue>
    </source>
</reference>
<accession>A0AAQ3K011</accession>
<keyword evidence="6" id="KW-0804">Transcription</keyword>
<keyword evidence="1" id="KW-0479">Metal-binding</keyword>
<feature type="compositionally biased region" description="Basic and acidic residues" evidence="9">
    <location>
        <begin position="66"/>
        <end position="80"/>
    </location>
</feature>
<evidence type="ECO:0000256" key="2">
    <source>
        <dbReference type="ARBA" id="ARBA00022771"/>
    </source>
</evidence>
<organism evidence="11 12">
    <name type="scientific">Canna indica</name>
    <name type="common">Indian-shot</name>
    <dbReference type="NCBI Taxonomy" id="4628"/>
    <lineage>
        <taxon>Eukaryota</taxon>
        <taxon>Viridiplantae</taxon>
        <taxon>Streptophyta</taxon>
        <taxon>Embryophyta</taxon>
        <taxon>Tracheophyta</taxon>
        <taxon>Spermatophyta</taxon>
        <taxon>Magnoliopsida</taxon>
        <taxon>Liliopsida</taxon>
        <taxon>Zingiberales</taxon>
        <taxon>Cannaceae</taxon>
        <taxon>Canna</taxon>
    </lineage>
</organism>
<feature type="region of interest" description="Disordered" evidence="9">
    <location>
        <begin position="1"/>
        <end position="80"/>
    </location>
</feature>
<dbReference type="GO" id="GO:0003677">
    <property type="term" value="F:DNA binding"/>
    <property type="evidence" value="ECO:0007669"/>
    <property type="project" value="UniProtKB-UniRule"/>
</dbReference>
<dbReference type="GO" id="GO:0005634">
    <property type="term" value="C:nucleus"/>
    <property type="evidence" value="ECO:0007669"/>
    <property type="project" value="UniProtKB-SubCell"/>
</dbReference>
<keyword evidence="5 8" id="KW-0238">DNA-binding</keyword>
<feature type="region of interest" description="Disordered" evidence="9">
    <location>
        <begin position="250"/>
        <end position="275"/>
    </location>
</feature>
<proteinExistence type="predicted"/>
<gene>
    <name evidence="11" type="ORF">Cni_G06294</name>
</gene>
<feature type="domain" description="Dof-type" evidence="10">
    <location>
        <begin position="83"/>
        <end position="137"/>
    </location>
</feature>